<keyword evidence="3" id="KW-1185">Reference proteome</keyword>
<evidence type="ECO:0000313" key="3">
    <source>
        <dbReference type="Proteomes" id="UP000182894"/>
    </source>
</evidence>
<keyword evidence="1" id="KW-0472">Membrane</keyword>
<accession>A0A1G8DM76</accession>
<name>A0A1G8DM76_9PSED</name>
<dbReference type="EMBL" id="FNCO01000007">
    <property type="protein sequence ID" value="SDH58796.1"/>
    <property type="molecule type" value="Genomic_DNA"/>
</dbReference>
<evidence type="ECO:0000313" key="2">
    <source>
        <dbReference type="EMBL" id="SDH58796.1"/>
    </source>
</evidence>
<organism evidence="2 3">
    <name type="scientific">Pseudomonas abietaniphila</name>
    <dbReference type="NCBI Taxonomy" id="89065"/>
    <lineage>
        <taxon>Bacteria</taxon>
        <taxon>Pseudomonadati</taxon>
        <taxon>Pseudomonadota</taxon>
        <taxon>Gammaproteobacteria</taxon>
        <taxon>Pseudomonadales</taxon>
        <taxon>Pseudomonadaceae</taxon>
        <taxon>Pseudomonas</taxon>
    </lineage>
</organism>
<keyword evidence="1" id="KW-1133">Transmembrane helix</keyword>
<proteinExistence type="predicted"/>
<keyword evidence="1" id="KW-0812">Transmembrane</keyword>
<protein>
    <submittedName>
        <fullName evidence="2">Uncharacterized protein</fullName>
    </submittedName>
</protein>
<reference evidence="3" key="1">
    <citation type="submission" date="2016-10" db="EMBL/GenBank/DDBJ databases">
        <authorList>
            <person name="Varghese N."/>
            <person name="Submissions S."/>
        </authorList>
    </citation>
    <scope>NUCLEOTIDE SEQUENCE [LARGE SCALE GENOMIC DNA]</scope>
    <source>
        <strain evidence="3">ATCC 700689</strain>
    </source>
</reference>
<gene>
    <name evidence="2" type="ORF">SAMN05216605_10786</name>
</gene>
<feature type="transmembrane region" description="Helical" evidence="1">
    <location>
        <begin position="21"/>
        <end position="41"/>
    </location>
</feature>
<dbReference type="AlphaFoldDB" id="A0A1G8DM76"/>
<evidence type="ECO:0000256" key="1">
    <source>
        <dbReference type="SAM" id="Phobius"/>
    </source>
</evidence>
<dbReference type="Proteomes" id="UP000182894">
    <property type="component" value="Unassembled WGS sequence"/>
</dbReference>
<sequence length="44" mass="4644">MRCAFICTANLSLRGGLMAKMTIFLLGFLALTITIGMLATIPPG</sequence>